<accession>A0A7I8VA98</accession>
<proteinExistence type="predicted"/>
<dbReference type="PROSITE" id="PS50222">
    <property type="entry name" value="EF_HAND_2"/>
    <property type="match status" value="1"/>
</dbReference>
<dbReference type="OrthoDB" id="9974725at2759"/>
<name>A0A7I8VA98_9ANNE</name>
<protein>
    <submittedName>
        <fullName evidence="3">DgyrCDS812</fullName>
    </submittedName>
</protein>
<evidence type="ECO:0000313" key="4">
    <source>
        <dbReference type="Proteomes" id="UP000549394"/>
    </source>
</evidence>
<keyword evidence="1" id="KW-0106">Calcium</keyword>
<keyword evidence="4" id="KW-1185">Reference proteome</keyword>
<dbReference type="InterPro" id="IPR002048">
    <property type="entry name" value="EF_hand_dom"/>
</dbReference>
<dbReference type="Gene3D" id="1.10.238.10">
    <property type="entry name" value="EF-hand"/>
    <property type="match status" value="1"/>
</dbReference>
<dbReference type="PROSITE" id="PS00018">
    <property type="entry name" value="EF_HAND_1"/>
    <property type="match status" value="2"/>
</dbReference>
<dbReference type="Proteomes" id="UP000549394">
    <property type="component" value="Unassembled WGS sequence"/>
</dbReference>
<evidence type="ECO:0000256" key="1">
    <source>
        <dbReference type="ARBA" id="ARBA00022837"/>
    </source>
</evidence>
<dbReference type="EMBL" id="CAJFCJ010000001">
    <property type="protein sequence ID" value="CAD5111506.1"/>
    <property type="molecule type" value="Genomic_DNA"/>
</dbReference>
<feature type="domain" description="EF-hand" evidence="2">
    <location>
        <begin position="143"/>
        <end position="178"/>
    </location>
</feature>
<evidence type="ECO:0000259" key="2">
    <source>
        <dbReference type="PROSITE" id="PS50222"/>
    </source>
</evidence>
<evidence type="ECO:0000313" key="3">
    <source>
        <dbReference type="EMBL" id="CAD5111506.1"/>
    </source>
</evidence>
<dbReference type="GO" id="GO:0005509">
    <property type="term" value="F:calcium ion binding"/>
    <property type="evidence" value="ECO:0007669"/>
    <property type="project" value="InterPro"/>
</dbReference>
<comment type="caution">
    <text evidence="3">The sequence shown here is derived from an EMBL/GenBank/DDBJ whole genome shotgun (WGS) entry which is preliminary data.</text>
</comment>
<gene>
    <name evidence="3" type="ORF">DGYR_LOCUS795</name>
</gene>
<organism evidence="3 4">
    <name type="scientific">Dimorphilus gyrociliatus</name>
    <dbReference type="NCBI Taxonomy" id="2664684"/>
    <lineage>
        <taxon>Eukaryota</taxon>
        <taxon>Metazoa</taxon>
        <taxon>Spiralia</taxon>
        <taxon>Lophotrochozoa</taxon>
        <taxon>Annelida</taxon>
        <taxon>Polychaeta</taxon>
        <taxon>Polychaeta incertae sedis</taxon>
        <taxon>Dinophilidae</taxon>
        <taxon>Dimorphilus</taxon>
    </lineage>
</organism>
<dbReference type="InterPro" id="IPR011992">
    <property type="entry name" value="EF-hand-dom_pair"/>
</dbReference>
<dbReference type="InterPro" id="IPR018247">
    <property type="entry name" value="EF_Hand_1_Ca_BS"/>
</dbReference>
<reference evidence="3 4" key="1">
    <citation type="submission" date="2020-08" db="EMBL/GenBank/DDBJ databases">
        <authorList>
            <person name="Hejnol A."/>
        </authorList>
    </citation>
    <scope>NUCLEOTIDE SEQUENCE [LARGE SCALE GENOMIC DNA]</scope>
</reference>
<dbReference type="SUPFAM" id="SSF47473">
    <property type="entry name" value="EF-hand"/>
    <property type="match status" value="1"/>
</dbReference>
<dbReference type="AlphaFoldDB" id="A0A7I8VA98"/>
<sequence>MSKVRELINSFKKKVGLEEVIILSEFRKKKLLDEFHTFYDSNKNGCIEWKDFVLARENICKMNGWKLGSEKFMYVHQVFTKLWQELNECADENTDGKVSTDEWLSFWLKDYIELKERQNIEAKKQKKKPNEIHMNIYENVPVWLEDYIQYKFNLLNRTGDGIVDGDEFEYTLGLFDIPAKDCRTAFIMLTENNSKKINFPYFRKLALQYYRSDDETDVGNFINGRLTFSDELDK</sequence>